<comment type="subcellular location">
    <subcellularLocation>
        <location evidence="1">Cell inner membrane</location>
        <topology evidence="1">Multi-pass membrane protein</topology>
    </subcellularLocation>
</comment>
<sequence>MSEVLVPPLVSFTIAIALLFIGKAIIERSEVLKKYSLPEPVIGGFVCAATVAVLYYVFNIQVTFTLEVRDFLLLYFFAGIGLQADLKTLIKGGRPLFILLLLAGTFIVLQNVVGMSVATAFGLDPKAGLLSGSVSLIGGVGTTLAWAPTFVEEYGISNAMELGVASNTVGLIAACVIGGPIANYLLNKHKVSPSNQEDVAVGAFQDHETTVELSHYGVLWAWLVLNITLMLGYSIGESIEAAGFKLPLFVSCLIAGILIGNIGRALFKKRRTKQKIEQGRKGLAMISDICLGMFLTMALMGLHIWDLDGMFGYISVIMSAQILLSLLFTVLVVYYLMGRNYDSVVICSGFGGITLGSTATAIVNMTAVTSRYGASPQAFIVVPLVCGFFIDIVNALVISFFVGL</sequence>
<dbReference type="PANTHER" id="PTHR36178">
    <property type="entry name" value="SLR0625 PROTEIN"/>
    <property type="match status" value="1"/>
</dbReference>
<feature type="transmembrane region" description="Helical" evidence="1">
    <location>
        <begin position="64"/>
        <end position="84"/>
    </location>
</feature>
<feature type="transmembrane region" description="Helical" evidence="1">
    <location>
        <begin position="37"/>
        <end position="58"/>
    </location>
</feature>
<feature type="transmembrane region" description="Helical" evidence="1">
    <location>
        <begin position="242"/>
        <end position="262"/>
    </location>
</feature>
<dbReference type="Pfam" id="PF03616">
    <property type="entry name" value="Glt_symporter"/>
    <property type="match status" value="1"/>
</dbReference>
<dbReference type="GO" id="GO:0005886">
    <property type="term" value="C:plasma membrane"/>
    <property type="evidence" value="ECO:0007669"/>
    <property type="project" value="UniProtKB-SubCell"/>
</dbReference>
<evidence type="ECO:0000313" key="4">
    <source>
        <dbReference type="Proteomes" id="UP000321113"/>
    </source>
</evidence>
<feature type="transmembrane region" description="Helical" evidence="1">
    <location>
        <begin position="217"/>
        <end position="236"/>
    </location>
</feature>
<dbReference type="NCBIfam" id="TIGR00210">
    <property type="entry name" value="gltS"/>
    <property type="match status" value="1"/>
</dbReference>
<keyword evidence="4" id="KW-1185">Reference proteome</keyword>
<keyword evidence="1" id="KW-1003">Cell membrane</keyword>
<dbReference type="PANTHER" id="PTHR36178:SF1">
    <property type="entry name" value="SODIUM_GLUTAMATE SYMPORTER"/>
    <property type="match status" value="1"/>
</dbReference>
<keyword evidence="1" id="KW-0915">Sodium</keyword>
<feature type="transmembrane region" description="Helical" evidence="1">
    <location>
        <begin position="311"/>
        <end position="337"/>
    </location>
</feature>
<evidence type="ECO:0000256" key="2">
    <source>
        <dbReference type="NCBIfam" id="TIGR00210"/>
    </source>
</evidence>
<dbReference type="InterPro" id="IPR004445">
    <property type="entry name" value="GltS"/>
</dbReference>
<keyword evidence="1" id="KW-0406">Ion transport</keyword>
<dbReference type="Proteomes" id="UP000321113">
    <property type="component" value="Unassembled WGS sequence"/>
</dbReference>
<keyword evidence="1" id="KW-0472">Membrane</keyword>
<dbReference type="AlphaFoldDB" id="A0A511QQT6"/>
<feature type="transmembrane region" description="Helical" evidence="1">
    <location>
        <begin position="164"/>
        <end position="186"/>
    </location>
</feature>
<evidence type="ECO:0000313" key="3">
    <source>
        <dbReference type="EMBL" id="GEM79671.1"/>
    </source>
</evidence>
<name>A0A511QQT6_9VIBR</name>
<feature type="transmembrane region" description="Helical" evidence="1">
    <location>
        <begin position="96"/>
        <end position="123"/>
    </location>
</feature>
<comment type="function">
    <text evidence="1">Catalyzes the sodium-dependent transport of glutamate.</text>
</comment>
<feature type="transmembrane region" description="Helical" evidence="1">
    <location>
        <begin position="283"/>
        <end position="305"/>
    </location>
</feature>
<comment type="similarity">
    <text evidence="1">Belongs to the glutamate:Na(+) symporter (ESS) (TC 2.A.27) family.</text>
</comment>
<protein>
    <recommendedName>
        <fullName evidence="1 2">Sodium/glutamate symporter</fullName>
    </recommendedName>
</protein>
<keyword evidence="1" id="KW-0813">Transport</keyword>
<dbReference type="GO" id="GO:0015501">
    <property type="term" value="F:glutamate:sodium symporter activity"/>
    <property type="evidence" value="ECO:0007669"/>
    <property type="project" value="UniProtKB-UniRule"/>
</dbReference>
<dbReference type="EMBL" id="BJXK01000006">
    <property type="protein sequence ID" value="GEM79671.1"/>
    <property type="molecule type" value="Genomic_DNA"/>
</dbReference>
<keyword evidence="1" id="KW-0812">Transmembrane</keyword>
<keyword evidence="1" id="KW-0997">Cell inner membrane</keyword>
<feature type="transmembrane region" description="Helical" evidence="1">
    <location>
        <begin position="379"/>
        <end position="402"/>
    </location>
</feature>
<reference evidence="3 4" key="1">
    <citation type="submission" date="2019-07" db="EMBL/GenBank/DDBJ databases">
        <title>Whole genome shotgun sequence of Vibrio superstes NBRC 103154.</title>
        <authorList>
            <person name="Hosoyama A."/>
            <person name="Uohara A."/>
            <person name="Ohji S."/>
            <person name="Ichikawa N."/>
        </authorList>
    </citation>
    <scope>NUCLEOTIDE SEQUENCE [LARGE SCALE GENOMIC DNA]</scope>
    <source>
        <strain evidence="3 4">NBRC 103154</strain>
    </source>
</reference>
<evidence type="ECO:0000256" key="1">
    <source>
        <dbReference type="HAMAP-Rule" id="MF_02062"/>
    </source>
</evidence>
<accession>A0A511QQT6</accession>
<dbReference type="GO" id="GO:0015813">
    <property type="term" value="P:L-glutamate transmembrane transport"/>
    <property type="evidence" value="ECO:0007669"/>
    <property type="project" value="UniProtKB-UniRule"/>
</dbReference>
<dbReference type="RefSeq" id="WP_119010759.1">
    <property type="nucleotide sequence ID" value="NZ_BJXK01000006.1"/>
</dbReference>
<gene>
    <name evidence="1" type="primary">gltS</name>
    <name evidence="3" type="ORF">VSU01S_19160</name>
</gene>
<keyword evidence="1" id="KW-0029">Amino-acid transport</keyword>
<organism evidence="3 4">
    <name type="scientific">Vibrio superstes NBRC 103154</name>
    <dbReference type="NCBI Taxonomy" id="1219062"/>
    <lineage>
        <taxon>Bacteria</taxon>
        <taxon>Pseudomonadati</taxon>
        <taxon>Pseudomonadota</taxon>
        <taxon>Gammaproteobacteria</taxon>
        <taxon>Vibrionales</taxon>
        <taxon>Vibrionaceae</taxon>
        <taxon>Vibrio</taxon>
    </lineage>
</organism>
<dbReference type="HAMAP" id="MF_02062">
    <property type="entry name" value="GltS"/>
    <property type="match status" value="1"/>
</dbReference>
<dbReference type="OrthoDB" id="4921038at2"/>
<keyword evidence="1" id="KW-0769">Symport</keyword>
<keyword evidence="1" id="KW-0739">Sodium transport</keyword>
<keyword evidence="1" id="KW-1133">Transmembrane helix</keyword>
<comment type="caution">
    <text evidence="3">The sequence shown here is derived from an EMBL/GenBank/DDBJ whole genome shotgun (WGS) entry which is preliminary data.</text>
</comment>
<feature type="transmembrane region" description="Helical" evidence="1">
    <location>
        <begin position="6"/>
        <end position="25"/>
    </location>
</feature>
<feature type="transmembrane region" description="Helical" evidence="1">
    <location>
        <begin position="344"/>
        <end position="367"/>
    </location>
</feature>
<proteinExistence type="inferred from homology"/>